<gene>
    <name evidence="1" type="ORF">SVIM_LOCUS41765</name>
</gene>
<proteinExistence type="predicted"/>
<accession>A0A6N2K6W9</accession>
<organism evidence="1">
    <name type="scientific">Salix viminalis</name>
    <name type="common">Common osier</name>
    <name type="synonym">Basket willow</name>
    <dbReference type="NCBI Taxonomy" id="40686"/>
    <lineage>
        <taxon>Eukaryota</taxon>
        <taxon>Viridiplantae</taxon>
        <taxon>Streptophyta</taxon>
        <taxon>Embryophyta</taxon>
        <taxon>Tracheophyta</taxon>
        <taxon>Spermatophyta</taxon>
        <taxon>Magnoliopsida</taxon>
        <taxon>eudicotyledons</taxon>
        <taxon>Gunneridae</taxon>
        <taxon>Pentapetalae</taxon>
        <taxon>rosids</taxon>
        <taxon>fabids</taxon>
        <taxon>Malpighiales</taxon>
        <taxon>Salicaceae</taxon>
        <taxon>Saliceae</taxon>
        <taxon>Salix</taxon>
    </lineage>
</organism>
<name>A0A6N2K6W9_SALVM</name>
<reference evidence="1" key="1">
    <citation type="submission" date="2019-03" db="EMBL/GenBank/DDBJ databases">
        <authorList>
            <person name="Mank J."/>
            <person name="Almeida P."/>
        </authorList>
    </citation>
    <scope>NUCLEOTIDE SEQUENCE</scope>
    <source>
        <strain evidence="1">78183</strain>
    </source>
</reference>
<protein>
    <submittedName>
        <fullName evidence="1">Uncharacterized protein</fullName>
    </submittedName>
</protein>
<dbReference type="AlphaFoldDB" id="A0A6N2K6W9"/>
<dbReference type="EMBL" id="CAADRP010000151">
    <property type="protein sequence ID" value="VFU24070.1"/>
    <property type="molecule type" value="Genomic_DNA"/>
</dbReference>
<evidence type="ECO:0000313" key="1">
    <source>
        <dbReference type="EMBL" id="VFU24070.1"/>
    </source>
</evidence>
<sequence>MDRRLRFLILLRLNMWDLTPDTELLRELPEEYTFETALADLIDISLQAVWSNGGNGRKRIRALFGIKNK</sequence>